<protein>
    <recommendedName>
        <fullName evidence="2">Putative adherens-junction anchoring domain-containing protein</fullName>
    </recommendedName>
</protein>
<dbReference type="GO" id="GO:0005886">
    <property type="term" value="C:plasma membrane"/>
    <property type="evidence" value="ECO:0007669"/>
    <property type="project" value="TreeGrafter"/>
</dbReference>
<comment type="caution">
    <text evidence="3">The sequence shown here is derived from an EMBL/GenBank/DDBJ whole genome shotgun (WGS) entry which is preliminary data.</text>
</comment>
<dbReference type="GO" id="GO:0030032">
    <property type="term" value="P:lamellipodium assembly"/>
    <property type="evidence" value="ECO:0007669"/>
    <property type="project" value="TreeGrafter"/>
</dbReference>
<dbReference type="PANTHER" id="PTHR24213">
    <property type="entry name" value="ACTIN-BINDING LIM PROTEIN"/>
    <property type="match status" value="1"/>
</dbReference>
<dbReference type="InterPro" id="IPR032402">
    <property type="entry name" value="AbLIM_anchor"/>
</dbReference>
<feature type="compositionally biased region" description="Basic and acidic residues" evidence="1">
    <location>
        <begin position="186"/>
        <end position="195"/>
    </location>
</feature>
<keyword evidence="4" id="KW-1185">Reference proteome</keyword>
<organism evidence="3 4">
    <name type="scientific">Crenichthys baileyi</name>
    <name type="common">White River springfish</name>
    <dbReference type="NCBI Taxonomy" id="28760"/>
    <lineage>
        <taxon>Eukaryota</taxon>
        <taxon>Metazoa</taxon>
        <taxon>Chordata</taxon>
        <taxon>Craniata</taxon>
        <taxon>Vertebrata</taxon>
        <taxon>Euteleostomi</taxon>
        <taxon>Actinopterygii</taxon>
        <taxon>Neopterygii</taxon>
        <taxon>Teleostei</taxon>
        <taxon>Neoteleostei</taxon>
        <taxon>Acanthomorphata</taxon>
        <taxon>Ovalentaria</taxon>
        <taxon>Atherinomorphae</taxon>
        <taxon>Cyprinodontiformes</taxon>
        <taxon>Goodeidae</taxon>
        <taxon>Crenichthys</taxon>
    </lineage>
</organism>
<dbReference type="AlphaFoldDB" id="A0AAV9S333"/>
<dbReference type="PANTHER" id="PTHR24213:SF17">
    <property type="entry name" value="DEMATIN"/>
    <property type="match status" value="1"/>
</dbReference>
<feature type="compositionally biased region" description="Polar residues" evidence="1">
    <location>
        <begin position="352"/>
        <end position="362"/>
    </location>
</feature>
<feature type="domain" description="Putative adherens-junction anchoring" evidence="2">
    <location>
        <begin position="327"/>
        <end position="500"/>
    </location>
</feature>
<feature type="region of interest" description="Disordered" evidence="1">
    <location>
        <begin position="483"/>
        <end position="512"/>
    </location>
</feature>
<accession>A0AAV9S333</accession>
<feature type="region of interest" description="Disordered" evidence="1">
    <location>
        <begin position="314"/>
        <end position="362"/>
    </location>
</feature>
<gene>
    <name evidence="3" type="ORF">CRENBAI_024326</name>
</gene>
<evidence type="ECO:0000259" key="2">
    <source>
        <dbReference type="Pfam" id="PF16182"/>
    </source>
</evidence>
<evidence type="ECO:0000256" key="1">
    <source>
        <dbReference type="SAM" id="MobiDB-lite"/>
    </source>
</evidence>
<evidence type="ECO:0000313" key="4">
    <source>
        <dbReference type="Proteomes" id="UP001311232"/>
    </source>
</evidence>
<reference evidence="3 4" key="1">
    <citation type="submission" date="2021-06" db="EMBL/GenBank/DDBJ databases">
        <authorList>
            <person name="Palmer J.M."/>
        </authorList>
    </citation>
    <scope>NUCLEOTIDE SEQUENCE [LARGE SCALE GENOMIC DNA]</scope>
    <source>
        <strain evidence="3 4">MEX-2019</strain>
        <tissue evidence="3">Muscle</tissue>
    </source>
</reference>
<evidence type="ECO:0000313" key="3">
    <source>
        <dbReference type="EMBL" id="KAK5615631.1"/>
    </source>
</evidence>
<dbReference type="GO" id="GO:0015629">
    <property type="term" value="C:actin cytoskeleton"/>
    <property type="evidence" value="ECO:0007669"/>
    <property type="project" value="TreeGrafter"/>
</dbReference>
<dbReference type="Proteomes" id="UP001311232">
    <property type="component" value="Unassembled WGS sequence"/>
</dbReference>
<feature type="region of interest" description="Disordered" evidence="1">
    <location>
        <begin position="175"/>
        <end position="207"/>
    </location>
</feature>
<dbReference type="GO" id="GO:0051015">
    <property type="term" value="F:actin filament binding"/>
    <property type="evidence" value="ECO:0007669"/>
    <property type="project" value="TreeGrafter"/>
</dbReference>
<sequence>MIIHSMRVIFKAKPRQHRVNRPTEQQEDGFLLFLLHPPPPSSSSFIARSDSASLLDVSTLRSDRCLQVGPSPVSFFSSAPPPLLSPPSSHPTQQILRTPLIVCRRKKMGLVCAFRGRDPAGFRWVPAPVQLSQMVDVLPQQQVLEMPENKAFPRCSSFHLSETGRRVTTVVTVEERLGVGPAGGADKQEGRRDGSQEPSAVPGGSSDNSHLKLTVWCLIRLRSPRGTNHTSESEGLKLEFCSTAQMEDIRSLQVEGRVTPVNLSSSRGPSAPGSPATGIMARLNDQVVGYKDLAALPRDKAILQVERPDLMTYQPHLSFSPLDPPRRERSLSPPAMSPSVSPEVKGRRAESDSGSPGGSTLQLQAGHKISTSLQHFHRPDNGTNIYRKPPIYKQDHHKHSEGSGVVQSAKFPAAHPPDPNQPSKIETEYWPCPPSLAAMEIERRKKKLQEEDEFEAVTEENQMQQEQELEKIKSNLGRLILKEEKEKGVHTRRKTQSCLKGTPGPQHFEKNPLSPHFSGFTLKGLSEKTLFSLFPINRFFNPST</sequence>
<dbReference type="InterPro" id="IPR051618">
    <property type="entry name" value="Actin-binding_LIM"/>
</dbReference>
<dbReference type="GO" id="GO:0051017">
    <property type="term" value="P:actin filament bundle assembly"/>
    <property type="evidence" value="ECO:0007669"/>
    <property type="project" value="TreeGrafter"/>
</dbReference>
<dbReference type="Pfam" id="PF16182">
    <property type="entry name" value="AbLIM_anchor"/>
    <property type="match status" value="1"/>
</dbReference>
<name>A0AAV9S333_9TELE</name>
<proteinExistence type="predicted"/>
<dbReference type="EMBL" id="JAHHUM010000940">
    <property type="protein sequence ID" value="KAK5615631.1"/>
    <property type="molecule type" value="Genomic_DNA"/>
</dbReference>